<evidence type="ECO:0000256" key="2">
    <source>
        <dbReference type="ARBA" id="ARBA00022475"/>
    </source>
</evidence>
<feature type="transmembrane region" description="Helical" evidence="6">
    <location>
        <begin position="70"/>
        <end position="90"/>
    </location>
</feature>
<dbReference type="PANTHER" id="PTHR30086">
    <property type="entry name" value="ARGININE EXPORTER PROTEIN ARGO"/>
    <property type="match status" value="1"/>
</dbReference>
<sequence>MTVTALLGFAGLCLLLAITPGPDTFLVLRYGLVSVSSGVASAAGSALGSLFWAAAVALGLSAFLQTSASAFFVVKVAGGLYLLYLGLIGFRQSQALVSADPDLGGVPPKTGPALRAGLFSCVLNPKVGLFFLAVVPQFLPADAVGFGTIMTLGLIDGVVAFGWLVLVTVAASKAVLWLRRPKVTRLLDRTSSAILALLGIGTLATTV</sequence>
<keyword evidence="4 6" id="KW-1133">Transmembrane helix</keyword>
<evidence type="ECO:0000256" key="4">
    <source>
        <dbReference type="ARBA" id="ARBA00022989"/>
    </source>
</evidence>
<comment type="subcellular location">
    <subcellularLocation>
        <location evidence="1">Cell membrane</location>
        <topology evidence="1">Multi-pass membrane protein</topology>
    </subcellularLocation>
</comment>
<comment type="caution">
    <text evidence="7">The sequence shown here is derived from an EMBL/GenBank/DDBJ whole genome shotgun (WGS) entry which is preliminary data.</text>
</comment>
<keyword evidence="5 6" id="KW-0472">Membrane</keyword>
<dbReference type="Proteomes" id="UP001595690">
    <property type="component" value="Unassembled WGS sequence"/>
</dbReference>
<reference evidence="8" key="1">
    <citation type="journal article" date="2019" name="Int. J. Syst. Evol. Microbiol.">
        <title>The Global Catalogue of Microorganisms (GCM) 10K type strain sequencing project: providing services to taxonomists for standard genome sequencing and annotation.</title>
        <authorList>
            <consortium name="The Broad Institute Genomics Platform"/>
            <consortium name="The Broad Institute Genome Sequencing Center for Infectious Disease"/>
            <person name="Wu L."/>
            <person name="Ma J."/>
        </authorList>
    </citation>
    <scope>NUCLEOTIDE SEQUENCE [LARGE SCALE GENOMIC DNA]</scope>
    <source>
        <strain evidence="8">CGMCC 4.7405</strain>
    </source>
</reference>
<evidence type="ECO:0000256" key="6">
    <source>
        <dbReference type="SAM" id="Phobius"/>
    </source>
</evidence>
<feature type="transmembrane region" description="Helical" evidence="6">
    <location>
        <begin position="143"/>
        <end position="166"/>
    </location>
</feature>
<evidence type="ECO:0000256" key="1">
    <source>
        <dbReference type="ARBA" id="ARBA00004651"/>
    </source>
</evidence>
<evidence type="ECO:0000313" key="8">
    <source>
        <dbReference type="Proteomes" id="UP001595690"/>
    </source>
</evidence>
<dbReference type="PANTHER" id="PTHR30086:SF20">
    <property type="entry name" value="ARGININE EXPORTER PROTEIN ARGO-RELATED"/>
    <property type="match status" value="1"/>
</dbReference>
<evidence type="ECO:0000256" key="5">
    <source>
        <dbReference type="ARBA" id="ARBA00023136"/>
    </source>
</evidence>
<dbReference type="RefSeq" id="WP_382370176.1">
    <property type="nucleotide sequence ID" value="NZ_JBHRZI010000010.1"/>
</dbReference>
<dbReference type="EMBL" id="JBHRZI010000010">
    <property type="protein sequence ID" value="MFC3891134.1"/>
    <property type="molecule type" value="Genomic_DNA"/>
</dbReference>
<evidence type="ECO:0000313" key="7">
    <source>
        <dbReference type="EMBL" id="MFC3891134.1"/>
    </source>
</evidence>
<organism evidence="7 8">
    <name type="scientific">Lentzea rhizosphaerae</name>
    <dbReference type="NCBI Taxonomy" id="2041025"/>
    <lineage>
        <taxon>Bacteria</taxon>
        <taxon>Bacillati</taxon>
        <taxon>Actinomycetota</taxon>
        <taxon>Actinomycetes</taxon>
        <taxon>Pseudonocardiales</taxon>
        <taxon>Pseudonocardiaceae</taxon>
        <taxon>Lentzea</taxon>
    </lineage>
</organism>
<proteinExistence type="predicted"/>
<accession>A0ABV8BQ37</accession>
<protein>
    <submittedName>
        <fullName evidence="7">LysE family translocator</fullName>
    </submittedName>
</protein>
<name>A0ABV8BQ37_9PSEU</name>
<feature type="transmembrane region" description="Helical" evidence="6">
    <location>
        <begin position="41"/>
        <end position="63"/>
    </location>
</feature>
<keyword evidence="2" id="KW-1003">Cell membrane</keyword>
<evidence type="ECO:0000256" key="3">
    <source>
        <dbReference type="ARBA" id="ARBA00022692"/>
    </source>
</evidence>
<keyword evidence="3 6" id="KW-0812">Transmembrane</keyword>
<dbReference type="Pfam" id="PF01810">
    <property type="entry name" value="LysE"/>
    <property type="match status" value="1"/>
</dbReference>
<keyword evidence="8" id="KW-1185">Reference proteome</keyword>
<gene>
    <name evidence="7" type="ORF">ACFOWZ_06575</name>
</gene>
<dbReference type="InterPro" id="IPR001123">
    <property type="entry name" value="LeuE-type"/>
</dbReference>